<organism evidence="1 2">
    <name type="scientific">Ditylenchus dipsaci</name>
    <dbReference type="NCBI Taxonomy" id="166011"/>
    <lineage>
        <taxon>Eukaryota</taxon>
        <taxon>Metazoa</taxon>
        <taxon>Ecdysozoa</taxon>
        <taxon>Nematoda</taxon>
        <taxon>Chromadorea</taxon>
        <taxon>Rhabditida</taxon>
        <taxon>Tylenchina</taxon>
        <taxon>Tylenchomorpha</taxon>
        <taxon>Sphaerularioidea</taxon>
        <taxon>Anguinidae</taxon>
        <taxon>Anguininae</taxon>
        <taxon>Ditylenchus</taxon>
    </lineage>
</organism>
<keyword evidence="1" id="KW-1185">Reference proteome</keyword>
<dbReference type="Proteomes" id="UP000887574">
    <property type="component" value="Unplaced"/>
</dbReference>
<sequence>MKDLDIALVLEDIYAVVKKESMGMAEPEKVVQPVLFGVGYAGLLATLSWASSFYLNDFLAIHSITNTYDAELINTFTKTFGCKESAIIDALRTLQNYNPARYFELADIFGTSRRELDASAEVKELADFCAQTIRDIASINYPFVVNRFGRDVPNIQLR</sequence>
<reference evidence="2" key="1">
    <citation type="submission" date="2022-11" db="UniProtKB">
        <authorList>
            <consortium name="WormBaseParasite"/>
        </authorList>
    </citation>
    <scope>IDENTIFICATION</scope>
</reference>
<protein>
    <submittedName>
        <fullName evidence="2">Uncharacterized protein</fullName>
    </submittedName>
</protein>
<evidence type="ECO:0000313" key="2">
    <source>
        <dbReference type="WBParaSite" id="jg4179"/>
    </source>
</evidence>
<accession>A0A915EBS5</accession>
<dbReference type="AlphaFoldDB" id="A0A915EBS5"/>
<evidence type="ECO:0000313" key="1">
    <source>
        <dbReference type="Proteomes" id="UP000887574"/>
    </source>
</evidence>
<dbReference type="WBParaSite" id="jg4179">
    <property type="protein sequence ID" value="jg4179"/>
    <property type="gene ID" value="jg4179"/>
</dbReference>
<proteinExistence type="predicted"/>
<name>A0A915EBS5_9BILA</name>